<organism evidence="2 3">
    <name type="scientific">Sphaerisporangium siamense</name>
    <dbReference type="NCBI Taxonomy" id="795645"/>
    <lineage>
        <taxon>Bacteria</taxon>
        <taxon>Bacillati</taxon>
        <taxon>Actinomycetota</taxon>
        <taxon>Actinomycetes</taxon>
        <taxon>Streptosporangiales</taxon>
        <taxon>Streptosporangiaceae</taxon>
        <taxon>Sphaerisporangium</taxon>
    </lineage>
</organism>
<dbReference type="EMBL" id="JACHND010000001">
    <property type="protein sequence ID" value="MBB4703609.1"/>
    <property type="molecule type" value="Genomic_DNA"/>
</dbReference>
<reference evidence="2 3" key="1">
    <citation type="submission" date="2020-08" db="EMBL/GenBank/DDBJ databases">
        <title>Sequencing the genomes of 1000 actinobacteria strains.</title>
        <authorList>
            <person name="Klenk H.-P."/>
        </authorList>
    </citation>
    <scope>NUCLEOTIDE SEQUENCE [LARGE SCALE GENOMIC DNA]</scope>
    <source>
        <strain evidence="2 3">DSM 45784</strain>
    </source>
</reference>
<comment type="caution">
    <text evidence="2">The sequence shown here is derived from an EMBL/GenBank/DDBJ whole genome shotgun (WGS) entry which is preliminary data.</text>
</comment>
<keyword evidence="3" id="KW-1185">Reference proteome</keyword>
<gene>
    <name evidence="2" type="ORF">BJ982_005153</name>
</gene>
<evidence type="ECO:0000259" key="1">
    <source>
        <dbReference type="Pfam" id="PF05076"/>
    </source>
</evidence>
<dbReference type="AlphaFoldDB" id="A0A7W7DBN3"/>
<dbReference type="InterPro" id="IPR020941">
    <property type="entry name" value="SUFU-like_domain"/>
</dbReference>
<proteinExistence type="predicted"/>
<name>A0A7W7DBN3_9ACTN</name>
<feature type="domain" description="Suppressor of fused-like" evidence="1">
    <location>
        <begin position="1"/>
        <end position="66"/>
    </location>
</feature>
<protein>
    <recommendedName>
        <fullName evidence="1">Suppressor of fused-like domain-containing protein</fullName>
    </recommendedName>
</protein>
<evidence type="ECO:0000313" key="2">
    <source>
        <dbReference type="EMBL" id="MBB4703609.1"/>
    </source>
</evidence>
<accession>A0A7W7DBN3</accession>
<dbReference type="Pfam" id="PF05076">
    <property type="entry name" value="SUFU"/>
    <property type="match status" value="1"/>
</dbReference>
<dbReference type="Proteomes" id="UP000542210">
    <property type="component" value="Unassembled WGS sequence"/>
</dbReference>
<sequence length="70" mass="8020">MKNFVFLSPFLWDDPFEAMELDDKKVAWLLAVPISDAELQYALDRGVPELESILEANSIDMFDLNRSSVL</sequence>
<evidence type="ECO:0000313" key="3">
    <source>
        <dbReference type="Proteomes" id="UP000542210"/>
    </source>
</evidence>